<keyword evidence="4" id="KW-1185">Reference proteome</keyword>
<dbReference type="Proteomes" id="UP000828251">
    <property type="component" value="Unassembled WGS sequence"/>
</dbReference>
<comment type="caution">
    <text evidence="3">The sequence shown here is derived from an EMBL/GenBank/DDBJ whole genome shotgun (WGS) entry which is preliminary data.</text>
</comment>
<gene>
    <name evidence="3" type="ORF">J1N35_031640</name>
</gene>
<feature type="region of interest" description="Disordered" evidence="2">
    <location>
        <begin position="599"/>
        <end position="618"/>
    </location>
</feature>
<evidence type="ECO:0000313" key="4">
    <source>
        <dbReference type="Proteomes" id="UP000828251"/>
    </source>
</evidence>
<feature type="coiled-coil region" evidence="1">
    <location>
        <begin position="41"/>
        <end position="110"/>
    </location>
</feature>
<name>A0A9D3ZV07_9ROSI</name>
<feature type="compositionally biased region" description="Basic and acidic residues" evidence="2">
    <location>
        <begin position="599"/>
        <end position="613"/>
    </location>
</feature>
<evidence type="ECO:0000256" key="1">
    <source>
        <dbReference type="SAM" id="Coils"/>
    </source>
</evidence>
<dbReference type="EMBL" id="JAIQCV010000009">
    <property type="protein sequence ID" value="KAH1066653.1"/>
    <property type="molecule type" value="Genomic_DNA"/>
</dbReference>
<evidence type="ECO:0000313" key="3">
    <source>
        <dbReference type="EMBL" id="KAH1066653.1"/>
    </source>
</evidence>
<feature type="coiled-coil region" evidence="1">
    <location>
        <begin position="140"/>
        <end position="498"/>
    </location>
</feature>
<organism evidence="3 4">
    <name type="scientific">Gossypium stocksii</name>
    <dbReference type="NCBI Taxonomy" id="47602"/>
    <lineage>
        <taxon>Eukaryota</taxon>
        <taxon>Viridiplantae</taxon>
        <taxon>Streptophyta</taxon>
        <taxon>Embryophyta</taxon>
        <taxon>Tracheophyta</taxon>
        <taxon>Spermatophyta</taxon>
        <taxon>Magnoliopsida</taxon>
        <taxon>eudicotyledons</taxon>
        <taxon>Gunneridae</taxon>
        <taxon>Pentapetalae</taxon>
        <taxon>rosids</taxon>
        <taxon>malvids</taxon>
        <taxon>Malvales</taxon>
        <taxon>Malvaceae</taxon>
        <taxon>Malvoideae</taxon>
        <taxon>Gossypium</taxon>
    </lineage>
</organism>
<accession>A0A9D3ZV07</accession>
<reference evidence="3 4" key="1">
    <citation type="journal article" date="2021" name="Plant Biotechnol. J.">
        <title>Multi-omics assisted identification of the key and species-specific regulatory components of drought-tolerant mechanisms in Gossypium stocksii.</title>
        <authorList>
            <person name="Yu D."/>
            <person name="Ke L."/>
            <person name="Zhang D."/>
            <person name="Wu Y."/>
            <person name="Sun Y."/>
            <person name="Mei J."/>
            <person name="Sun J."/>
            <person name="Sun Y."/>
        </authorList>
    </citation>
    <scope>NUCLEOTIDE SEQUENCE [LARGE SCALE GENOMIC DNA]</scope>
    <source>
        <strain evidence="4">cv. E1</strain>
        <tissue evidence="3">Leaf</tissue>
    </source>
</reference>
<feature type="coiled-coil region" evidence="1">
    <location>
        <begin position="637"/>
        <end position="664"/>
    </location>
</feature>
<evidence type="ECO:0000256" key="2">
    <source>
        <dbReference type="SAM" id="MobiDB-lite"/>
    </source>
</evidence>
<keyword evidence="1" id="KW-0175">Coiled coil</keyword>
<protein>
    <submittedName>
        <fullName evidence="3">Uncharacterized protein</fullName>
    </submittedName>
</protein>
<dbReference type="OrthoDB" id="1933275at2759"/>
<sequence>MAADVPNTPETSITGAPGEDVQVSPCCQVWKNKYLKVEKGRMCLKQAVRLLEKECDNIQAQNLKLKKAYEDEQARAEVEKEGKKKELALRGSLENELSALKSEISNLQQKGDSDVEHKFEEIKLLEASLSDREKEISWLKELVEKEKKRADLEKKKAAEAEKHADIVKSKAGEERRLADMERKKCEDYRTQLEELREEVSEAKSKLVFEKSKFDEATKQLQEETRKAVEAKEQRKFVEKSKKAVEDRKCADMEMAKAQEERKVAEEMKKKAVEERKCADLEIAKAQEQRKTAEELKKKAVEESKCADLEIAKAQEKRKTAEELKKKAVEERKCADLEIAKAQEKRKTAEELKKKAVEESKCADLEIAKAQEKRKTAEELKKKAVEERKCADLEIAKAQEKRKTAEELKKKAFEERKHAALERAKAQEQRKIAEESKKKAVEERKHVALEMAKAQEQKKIAEEIKKKVVEERKHADLQMAEAEAQRKIAEETKKKAVEARKCADFEIAKAEATKKKAVEEKLLTDNMTKQLEEARRRNEDLAKKLRGSRDLGEDPFDQADRNIGAAAAKIQKTAEMGVLNVEDDKYRAVSESLQFEEAEKENAISEKKPADSKIRKAQNKRKLVEVNTKKAKEGKHCGDHMLKQLEDARLKINELQKQMHELSSARNMVDKLVVSSAKGISAEVEVKLLKKQLKFQKKRVKHAIDVARLEKGRSNLLQQELGCMKLELIQFLNRLDALDKCFSTPSEGIDEMGKCGDFDSMQRSKLKKTLCSLNLCQKCLQTENQLLKSRCMDTPPFNPLLETVQHDTHLHHMQGGDGTETLTGITSKLESLLGGSNRKMLQSSGISSSTASFSDRQLVGSQERGAFSVTTSAKLSEENLNLQPTISSMSGGVAKTRGNENLAVVDENNMGSSLPVGLLGGVHRGIRKRKMILDAVESIDLFCCESKQLHLQLEEKLSALHRMVGQMDKPREDTEHVRPHLQDIAYPVHDRFHKKRKTYHEETVAMEQSCDGLQMKQIQSCPEQLFNPDVIDPKIMVGFEEVMNKNYMKLLDLDNAAEEEYYRIAVEMPISPTLPGIEFPGIETFEANQFRHLQDEVCERFSHEIENFASSDSGGVKNAENVSNNLQCNRVGTSPKLLHHENECSYCSFDIPRSNENGLCSTMPAERAFLSHSRNSGVVVEMSVIPSSSERLASIPFESETRSTIESIPKYCIVFSNIKDDSSVSRIVCATKTCMAHCSLPAQTEFVVHRILQALKQEEQLSSKEKACAFFSLVLLNFCKATSGKCSLIRDFIPCLNLFAKHIIEVVSDGEPRSVLSELCLGDLLSVIEGFLIEGRVISCTNLSSETSVEYESGIHVTVDGLDVIFSYEAASADLLVGGSIILGSICAAADSVSFLCEAVYNIFRMHRYDTSVVLIILHVFAYVGGDKLFTLRNYSLTMTVLKSVVMFLESERASVATSTLPLVDDVQPQFPACVGCPFSKDALSVDTVVSLLFGKLQNFARSSFLCQDLTSNSSNSTSRSTEDKAEQNLTCVLDINCEVPCCLNMYSSTCKNSGSVGTGTLCDISDVLSLMELLACNMSWDWTCRKIISQLWSMLESSFIGNLSVAIVILLGQLGRLGVDAVGYEDKEVENLRAKLSAFLWQETTIRAGLPIQLASVSALLGLVPLDFKKASLENGNLPGMSGQCVPADLLRNWFLQLTEEQRSMSIRLFSQAVD</sequence>
<feature type="coiled-coil region" evidence="1">
    <location>
        <begin position="523"/>
        <end position="550"/>
    </location>
</feature>
<dbReference type="PANTHER" id="PTHR35480:SF1">
    <property type="entry name" value="MATERNAL EFFECT EMBRYO ARREST 22"/>
    <property type="match status" value="1"/>
</dbReference>
<proteinExistence type="predicted"/>
<dbReference type="PANTHER" id="PTHR35480">
    <property type="entry name" value="MATERNAL EFFECT EMBRYO ARREST 22"/>
    <property type="match status" value="1"/>
</dbReference>